<feature type="compositionally biased region" description="Basic and acidic residues" evidence="2">
    <location>
        <begin position="1059"/>
        <end position="1072"/>
    </location>
</feature>
<evidence type="ECO:0000313" key="3">
    <source>
        <dbReference type="EMBL" id="CDW83063.1"/>
    </source>
</evidence>
<feature type="region of interest" description="Disordered" evidence="2">
    <location>
        <begin position="1033"/>
        <end position="1079"/>
    </location>
</feature>
<gene>
    <name evidence="3" type="primary">Contig12968.g13830</name>
    <name evidence="3" type="ORF">STYLEM_12102</name>
</gene>
<evidence type="ECO:0000256" key="1">
    <source>
        <dbReference type="SAM" id="Coils"/>
    </source>
</evidence>
<feature type="region of interest" description="Disordered" evidence="2">
    <location>
        <begin position="1118"/>
        <end position="1139"/>
    </location>
</feature>
<feature type="compositionally biased region" description="Polar residues" evidence="2">
    <location>
        <begin position="242"/>
        <end position="252"/>
    </location>
</feature>
<proteinExistence type="predicted"/>
<organism evidence="3 4">
    <name type="scientific">Stylonychia lemnae</name>
    <name type="common">Ciliate</name>
    <dbReference type="NCBI Taxonomy" id="5949"/>
    <lineage>
        <taxon>Eukaryota</taxon>
        <taxon>Sar</taxon>
        <taxon>Alveolata</taxon>
        <taxon>Ciliophora</taxon>
        <taxon>Intramacronucleata</taxon>
        <taxon>Spirotrichea</taxon>
        <taxon>Stichotrichia</taxon>
        <taxon>Sporadotrichida</taxon>
        <taxon>Oxytrichidae</taxon>
        <taxon>Stylonychinae</taxon>
        <taxon>Stylonychia</taxon>
    </lineage>
</organism>
<feature type="compositionally biased region" description="Polar residues" evidence="2">
    <location>
        <begin position="1127"/>
        <end position="1138"/>
    </location>
</feature>
<accession>A0A078AQ40</accession>
<feature type="coiled-coil region" evidence="1">
    <location>
        <begin position="154"/>
        <end position="209"/>
    </location>
</feature>
<feature type="compositionally biased region" description="Acidic residues" evidence="2">
    <location>
        <begin position="736"/>
        <end position="750"/>
    </location>
</feature>
<name>A0A078AQ40_STYLE</name>
<keyword evidence="4" id="KW-1185">Reference proteome</keyword>
<feature type="region of interest" description="Disordered" evidence="2">
    <location>
        <begin position="241"/>
        <end position="264"/>
    </location>
</feature>
<feature type="region of interest" description="Disordered" evidence="2">
    <location>
        <begin position="18"/>
        <end position="49"/>
    </location>
</feature>
<protein>
    <submittedName>
        <fullName evidence="3">Uncharacterized protein</fullName>
    </submittedName>
</protein>
<feature type="coiled-coil region" evidence="1">
    <location>
        <begin position="963"/>
        <end position="1025"/>
    </location>
</feature>
<dbReference type="Proteomes" id="UP000039865">
    <property type="component" value="Unassembled WGS sequence"/>
</dbReference>
<feature type="coiled-coil region" evidence="1">
    <location>
        <begin position="459"/>
        <end position="528"/>
    </location>
</feature>
<dbReference type="InParanoid" id="A0A078AQ40"/>
<feature type="compositionally biased region" description="Polar residues" evidence="2">
    <location>
        <begin position="1036"/>
        <end position="1058"/>
    </location>
</feature>
<dbReference type="EMBL" id="CCKQ01011492">
    <property type="protein sequence ID" value="CDW83063.1"/>
    <property type="molecule type" value="Genomic_DNA"/>
</dbReference>
<reference evidence="3 4" key="1">
    <citation type="submission" date="2014-06" db="EMBL/GenBank/DDBJ databases">
        <authorList>
            <person name="Swart Estienne"/>
        </authorList>
    </citation>
    <scope>NUCLEOTIDE SEQUENCE [LARGE SCALE GENOMIC DNA]</scope>
    <source>
        <strain evidence="3 4">130c</strain>
    </source>
</reference>
<keyword evidence="1" id="KW-0175">Coiled coil</keyword>
<evidence type="ECO:0000256" key="2">
    <source>
        <dbReference type="SAM" id="MobiDB-lite"/>
    </source>
</evidence>
<sequence>MKKKQVFIQLDESDEDLNLLPSEELKQSSHQQDQSEIRENRSTNNLDITPEISQIQYSQNQVTEDQPADQDFQNLDYGNPEQDQMERLIQSIIERQENVVYAIGEEAQFPLIDNNINSFQDLCSELNQQLQFLFDYYEDLRKTNAAKFNSNQVQRQLIREKENLNTMLKQQTDENKDLQVRFKQYNEEIEELQKKLNHLNQENADQRLSITRQSLSNIKAPAVNQPNRTPKQVIKQFINLDGSPNQSQLDHASNQEENPKQNSNELETQLIQKEEKLKSQTDQIEKLEKELQEMKEAKERLDGQKLVKQKSRENFKSKYYQLSLSNIEESDHESSFNKGDFLSRKIEEKDMLIQTLQDRIKMLMSSSNLQMNIHNSDTYMQNILKEDQNTPNKHNQQNYFHKSRTSLGKLEGSSRDLYQRGINQSLTIEELLRKLEEKGKKDNKKQVMIQEDNDLVYKFDELNKQYHDLLKEFRALQKEKTLISKIMDELSQANQNLDSDFKILFKQVSQMNQLRQKEEQSIQREKNDPKVFLSQEVDDIESLLEYIVILFREKQFMQAGKMWQKIQYQELSGVKLEENNQYLKVILNLRDEQLKELKINMSPEKLVDEGRINSMINSHLKYRNERIEELETQLEDTEYKNKNLQDMITQLKNKNEILVGEKDFDKRKNDKIKKENENIKQELSELKEKKMVEIQEKYERENGQLRQEIRQLTQEKSKLQSKKLKANEFKQRVDLQDEDDDGLDDQDTTDNQEPAPKQKTSSIAQEYFKFQADQKRSSAYNVKINSGEPSIIGKKEEIQNSHGSMVGEDFEQQMRKLYAQFFTNEYKSSQDKIRNKNSIFKELFELAISEITKNKDRYVDTKKKSKQLQIDAAKYYEQNKELRKDNERSHSYAIKLIMRMGCQSQGKEHLQDLEKLKLIQLLKLVSQMLQDIEDKDKRMQSFKQTLTHEGEDIQDDFMEKLSKEEALQMLKELSSENENLVMSSQKFNNELQLIAKEVKELQKANEDLVSENNKLRRYVKKMKEKMSARESLIETPIQQPITQNQSQNDLSNGNQFRTLDSRQSYDPKERQNFSEIKNQKVTPTMFKYERDRYATQRLSQGQQEMQKTINKQIKLSKKPPREPNMIHYTSSQPKSINPNKKYLDTHINSKFKIDQAHKTNNSQFSFSNEFTNLSMSNRIHNSYNDGQSSSQYLPSSMTPTNKISDYFHNLENALANYESERNELRKTSQFPIGENDYTNQSIHTYELCRGKVIENNQNLSEDYLNAPIGSTKYNSTNLNPNNSKKIIALRHHMPILSINGSKNELSSQNQRMY</sequence>
<evidence type="ECO:0000313" key="4">
    <source>
        <dbReference type="Proteomes" id="UP000039865"/>
    </source>
</evidence>
<feature type="compositionally biased region" description="Basic and acidic residues" evidence="2">
    <location>
        <begin position="23"/>
        <end position="41"/>
    </location>
</feature>
<feature type="region of interest" description="Disordered" evidence="2">
    <location>
        <begin position="730"/>
        <end position="763"/>
    </location>
</feature>